<feature type="chain" id="PRO_5036886322" evidence="3">
    <location>
        <begin position="28"/>
        <end position="290"/>
    </location>
</feature>
<evidence type="ECO:0000256" key="2">
    <source>
        <dbReference type="SAM" id="MobiDB-lite"/>
    </source>
</evidence>
<dbReference type="EMBL" id="JADKCH010000032">
    <property type="protein sequence ID" value="MBK8573810.1"/>
    <property type="molecule type" value="Genomic_DNA"/>
</dbReference>
<feature type="signal peptide" evidence="3">
    <location>
        <begin position="1"/>
        <end position="27"/>
    </location>
</feature>
<dbReference type="Pfam" id="PF13511">
    <property type="entry name" value="DUF4124"/>
    <property type="match status" value="1"/>
</dbReference>
<accession>A0A936F4V0</accession>
<protein>
    <submittedName>
        <fullName evidence="6">Transglycosylase SLT domain-containing protein</fullName>
    </submittedName>
</protein>
<dbReference type="InterPro" id="IPR025392">
    <property type="entry name" value="DUF4124"/>
</dbReference>
<comment type="caution">
    <text evidence="6">The sequence shown here is derived from an EMBL/GenBank/DDBJ whole genome shotgun (WGS) entry which is preliminary data.</text>
</comment>
<evidence type="ECO:0000313" key="7">
    <source>
        <dbReference type="Proteomes" id="UP000709959"/>
    </source>
</evidence>
<evidence type="ECO:0000259" key="4">
    <source>
        <dbReference type="Pfam" id="PF01464"/>
    </source>
</evidence>
<evidence type="ECO:0000259" key="5">
    <source>
        <dbReference type="Pfam" id="PF13511"/>
    </source>
</evidence>
<gene>
    <name evidence="6" type="ORF">IPN91_14605</name>
</gene>
<keyword evidence="3" id="KW-0732">Signal</keyword>
<dbReference type="InterPro" id="IPR023346">
    <property type="entry name" value="Lysozyme-like_dom_sf"/>
</dbReference>
<dbReference type="CDD" id="cd00254">
    <property type="entry name" value="LT-like"/>
    <property type="match status" value="1"/>
</dbReference>
<dbReference type="Proteomes" id="UP000709959">
    <property type="component" value="Unassembled WGS sequence"/>
</dbReference>
<feature type="region of interest" description="Disordered" evidence="2">
    <location>
        <begin position="266"/>
        <end position="290"/>
    </location>
</feature>
<feature type="domain" description="DUF4124" evidence="5">
    <location>
        <begin position="256"/>
        <end position="283"/>
    </location>
</feature>
<sequence>MTPRPYHGGLMSRFPLPLLPFLALALAAGTPRVPAKPGITYLYTYYDPQGRLVINNLPPAYMKGQGLVLKHVGVGKVRLAVTPAEMARALKSPELIALVDEIAQREGVDTHLARAIIQAESAFNYKARSRVGALGLMQLMPSTAERFGVLDPFDPRQNISGGVKYLKWLHDYYSGDLTRVVAAYNAGEGAVNKHKGIPPFRETRAYVPKVLNLYHRKAVQPDPRLAGSMTLLQKGRGGFKVEEEKTVPEPTAQQRAATRIYQWTDANGRIQISDQPPPKGTPGVRPFGAP</sequence>
<evidence type="ECO:0000256" key="1">
    <source>
        <dbReference type="ARBA" id="ARBA00007734"/>
    </source>
</evidence>
<dbReference type="InterPro" id="IPR008258">
    <property type="entry name" value="Transglycosylase_SLT_dom_1"/>
</dbReference>
<dbReference type="Pfam" id="PF01464">
    <property type="entry name" value="SLT"/>
    <property type="match status" value="1"/>
</dbReference>
<proteinExistence type="inferred from homology"/>
<dbReference type="AlphaFoldDB" id="A0A936F4V0"/>
<feature type="domain" description="Transglycosylase SLT" evidence="4">
    <location>
        <begin position="99"/>
        <end position="204"/>
    </location>
</feature>
<organism evidence="6 7">
    <name type="scientific">Candidatus Geothrix odensensis</name>
    <dbReference type="NCBI Taxonomy" id="2954440"/>
    <lineage>
        <taxon>Bacteria</taxon>
        <taxon>Pseudomonadati</taxon>
        <taxon>Acidobacteriota</taxon>
        <taxon>Holophagae</taxon>
        <taxon>Holophagales</taxon>
        <taxon>Holophagaceae</taxon>
        <taxon>Geothrix</taxon>
    </lineage>
</organism>
<name>A0A936F4V0_9BACT</name>
<dbReference type="Gene3D" id="1.10.530.10">
    <property type="match status" value="1"/>
</dbReference>
<dbReference type="PANTHER" id="PTHR37423">
    <property type="entry name" value="SOLUBLE LYTIC MUREIN TRANSGLYCOSYLASE-RELATED"/>
    <property type="match status" value="1"/>
</dbReference>
<evidence type="ECO:0000256" key="3">
    <source>
        <dbReference type="SAM" id="SignalP"/>
    </source>
</evidence>
<comment type="similarity">
    <text evidence="1">Belongs to the transglycosylase Slt family.</text>
</comment>
<evidence type="ECO:0000313" key="6">
    <source>
        <dbReference type="EMBL" id="MBK8573810.1"/>
    </source>
</evidence>
<dbReference type="PANTHER" id="PTHR37423:SF2">
    <property type="entry name" value="MEMBRANE-BOUND LYTIC MUREIN TRANSGLYCOSYLASE C"/>
    <property type="match status" value="1"/>
</dbReference>
<dbReference type="SUPFAM" id="SSF53955">
    <property type="entry name" value="Lysozyme-like"/>
    <property type="match status" value="1"/>
</dbReference>
<reference evidence="6 7" key="1">
    <citation type="submission" date="2020-10" db="EMBL/GenBank/DDBJ databases">
        <title>Connecting structure to function with the recovery of over 1000 high-quality activated sludge metagenome-assembled genomes encoding full-length rRNA genes using long-read sequencing.</title>
        <authorList>
            <person name="Singleton C.M."/>
            <person name="Petriglieri F."/>
            <person name="Kristensen J.M."/>
            <person name="Kirkegaard R.H."/>
            <person name="Michaelsen T.Y."/>
            <person name="Andersen M.H."/>
            <person name="Karst S.M."/>
            <person name="Dueholm M.S."/>
            <person name="Nielsen P.H."/>
            <person name="Albertsen M."/>
        </authorList>
    </citation>
    <scope>NUCLEOTIDE SEQUENCE [LARGE SCALE GENOMIC DNA]</scope>
    <source>
        <strain evidence="6">OdNE_18-Q3-R46-58_MAXAC.008</strain>
    </source>
</reference>